<feature type="domain" description="Calcineurin-like phosphoesterase" evidence="1">
    <location>
        <begin position="1"/>
        <end position="200"/>
    </location>
</feature>
<proteinExistence type="predicted"/>
<accession>A0A9D1Z8N4</accession>
<organism evidence="2 3">
    <name type="scientific">Candidatus Borkfalkia excrementavium</name>
    <dbReference type="NCBI Taxonomy" id="2838505"/>
    <lineage>
        <taxon>Bacteria</taxon>
        <taxon>Bacillati</taxon>
        <taxon>Bacillota</taxon>
        <taxon>Clostridia</taxon>
        <taxon>Christensenellales</taxon>
        <taxon>Christensenellaceae</taxon>
        <taxon>Candidatus Borkfalkia</taxon>
    </lineage>
</organism>
<dbReference type="GO" id="GO:0016787">
    <property type="term" value="F:hydrolase activity"/>
    <property type="evidence" value="ECO:0007669"/>
    <property type="project" value="InterPro"/>
</dbReference>
<dbReference type="EMBL" id="DXCO01000033">
    <property type="protein sequence ID" value="HIY78279.1"/>
    <property type="molecule type" value="Genomic_DNA"/>
</dbReference>
<evidence type="ECO:0000313" key="3">
    <source>
        <dbReference type="Proteomes" id="UP000824135"/>
    </source>
</evidence>
<evidence type="ECO:0000313" key="2">
    <source>
        <dbReference type="EMBL" id="HIY78279.1"/>
    </source>
</evidence>
<dbReference type="InterPro" id="IPR029052">
    <property type="entry name" value="Metallo-depent_PP-like"/>
</dbReference>
<dbReference type="InterPro" id="IPR014578">
    <property type="entry name" value="Pesterase_CT488"/>
</dbReference>
<dbReference type="PANTHER" id="PTHR31302">
    <property type="entry name" value="TRANSMEMBRANE PROTEIN WITH METALLOPHOSPHOESTERASE DOMAIN-RELATED"/>
    <property type="match status" value="1"/>
</dbReference>
<evidence type="ECO:0000259" key="1">
    <source>
        <dbReference type="Pfam" id="PF00149"/>
    </source>
</evidence>
<gene>
    <name evidence="2" type="ORF">H9728_04480</name>
</gene>
<protein>
    <submittedName>
        <fullName evidence="2">Metallophosphoesterase</fullName>
    </submittedName>
</protein>
<dbReference type="InterPro" id="IPR051158">
    <property type="entry name" value="Metallophosphoesterase_sf"/>
</dbReference>
<dbReference type="PIRSF" id="PIRSF033094">
    <property type="entry name" value="Pesterase_CT488"/>
    <property type="match status" value="1"/>
</dbReference>
<sequence length="232" mass="26206">MKVFAVSDLHLPGNQNKPMDVFGGNWTGHLEKIKSDWAEKVSQDDIVLLAGDTSWAMVLDDALSDLRKLAGLPGKKVFIRGNHDYWWSGITALRKSAPDETFFFLQNDCVRFDGLVVCGSRGWTCPGCADFAEGDKKIYEREGERFRLVFQSVEKLRLPGDDLIAMIHYPPFNAKRESSLFTDIFEKNGVSKVVYGHLHANAGAYPMRAQRGGIEYFLTSCDLLDFRLARIY</sequence>
<dbReference type="SUPFAM" id="SSF56300">
    <property type="entry name" value="Metallo-dependent phosphatases"/>
    <property type="match status" value="1"/>
</dbReference>
<comment type="caution">
    <text evidence="2">The sequence shown here is derived from an EMBL/GenBank/DDBJ whole genome shotgun (WGS) entry which is preliminary data.</text>
</comment>
<dbReference type="PANTHER" id="PTHR31302:SF22">
    <property type="entry name" value="PHOSPHOESTERASE"/>
    <property type="match status" value="1"/>
</dbReference>
<dbReference type="Gene3D" id="3.60.21.10">
    <property type="match status" value="1"/>
</dbReference>
<dbReference type="Proteomes" id="UP000824135">
    <property type="component" value="Unassembled WGS sequence"/>
</dbReference>
<name>A0A9D1Z8N4_9FIRM</name>
<dbReference type="InterPro" id="IPR004843">
    <property type="entry name" value="Calcineurin-like_PHP"/>
</dbReference>
<reference evidence="2" key="2">
    <citation type="submission" date="2021-04" db="EMBL/GenBank/DDBJ databases">
        <authorList>
            <person name="Gilroy R."/>
        </authorList>
    </citation>
    <scope>NUCLEOTIDE SEQUENCE</scope>
    <source>
        <strain evidence="2">CHK199-9574</strain>
    </source>
</reference>
<dbReference type="Pfam" id="PF00149">
    <property type="entry name" value="Metallophos"/>
    <property type="match status" value="1"/>
</dbReference>
<reference evidence="2" key="1">
    <citation type="journal article" date="2021" name="PeerJ">
        <title>Extensive microbial diversity within the chicken gut microbiome revealed by metagenomics and culture.</title>
        <authorList>
            <person name="Gilroy R."/>
            <person name="Ravi A."/>
            <person name="Getino M."/>
            <person name="Pursley I."/>
            <person name="Horton D.L."/>
            <person name="Alikhan N.F."/>
            <person name="Baker D."/>
            <person name="Gharbi K."/>
            <person name="Hall N."/>
            <person name="Watson M."/>
            <person name="Adriaenssens E.M."/>
            <person name="Foster-Nyarko E."/>
            <person name="Jarju S."/>
            <person name="Secka A."/>
            <person name="Antonio M."/>
            <person name="Oren A."/>
            <person name="Chaudhuri R.R."/>
            <person name="La Ragione R."/>
            <person name="Hildebrand F."/>
            <person name="Pallen M.J."/>
        </authorList>
    </citation>
    <scope>NUCLEOTIDE SEQUENCE</scope>
    <source>
        <strain evidence="2">CHK199-9574</strain>
    </source>
</reference>
<dbReference type="AlphaFoldDB" id="A0A9D1Z8N4"/>